<dbReference type="AlphaFoldDB" id="A0A9X3IUJ2"/>
<sequence>MKFSMLNLLAGRRHQFGALMLMRGETFLETIDEGGMAAFVLIRGSAAVSRQRVGAQAGLHLTPRLGEPVVLTNPGTYCVVAKEHVIGLRLLRMGDAP</sequence>
<dbReference type="RefSeq" id="WP_267765983.1">
    <property type="nucleotide sequence ID" value="NZ_JAPNKE010000002.1"/>
</dbReference>
<name>A0A9X3IUJ2_9BACT</name>
<evidence type="ECO:0000313" key="2">
    <source>
        <dbReference type="Proteomes" id="UP001150924"/>
    </source>
</evidence>
<protein>
    <submittedName>
        <fullName evidence="1">Uncharacterized protein</fullName>
    </submittedName>
</protein>
<reference evidence="1" key="1">
    <citation type="submission" date="2022-11" db="EMBL/GenBank/DDBJ databases">
        <title>Minimal conservation of predation-associated metabolite biosynthetic gene clusters underscores biosynthetic potential of Myxococcota including descriptions for ten novel species: Archangium lansinium sp. nov., Myxococcus landrumus sp. nov., Nannocystis bai.</title>
        <authorList>
            <person name="Ahearne A."/>
            <person name="Stevens C."/>
            <person name="Phillips K."/>
        </authorList>
    </citation>
    <scope>NUCLEOTIDE SEQUENCE</scope>
    <source>
        <strain evidence="1">Na p29</strain>
    </source>
</reference>
<gene>
    <name evidence="1" type="ORF">OV079_02400</name>
</gene>
<proteinExistence type="predicted"/>
<comment type="caution">
    <text evidence="1">The sequence shown here is derived from an EMBL/GenBank/DDBJ whole genome shotgun (WGS) entry which is preliminary data.</text>
</comment>
<accession>A0A9X3IUJ2</accession>
<keyword evidence="2" id="KW-1185">Reference proteome</keyword>
<evidence type="ECO:0000313" key="1">
    <source>
        <dbReference type="EMBL" id="MCY1004436.1"/>
    </source>
</evidence>
<dbReference type="Proteomes" id="UP001150924">
    <property type="component" value="Unassembled WGS sequence"/>
</dbReference>
<organism evidence="1 2">
    <name type="scientific">Nannocystis pusilla</name>
    <dbReference type="NCBI Taxonomy" id="889268"/>
    <lineage>
        <taxon>Bacteria</taxon>
        <taxon>Pseudomonadati</taxon>
        <taxon>Myxococcota</taxon>
        <taxon>Polyangia</taxon>
        <taxon>Nannocystales</taxon>
        <taxon>Nannocystaceae</taxon>
        <taxon>Nannocystis</taxon>
    </lineage>
</organism>
<dbReference type="EMBL" id="JAPNKE010000002">
    <property type="protein sequence ID" value="MCY1004436.1"/>
    <property type="molecule type" value="Genomic_DNA"/>
</dbReference>